<dbReference type="InterPro" id="IPR057229">
    <property type="entry name" value="DUF7907"/>
</dbReference>
<dbReference type="Pfam" id="PF25484">
    <property type="entry name" value="DUF7907"/>
    <property type="match status" value="1"/>
</dbReference>
<organism evidence="3 4">
    <name type="scientific">Venturia effusa</name>
    <dbReference type="NCBI Taxonomy" id="50376"/>
    <lineage>
        <taxon>Eukaryota</taxon>
        <taxon>Fungi</taxon>
        <taxon>Dikarya</taxon>
        <taxon>Ascomycota</taxon>
        <taxon>Pezizomycotina</taxon>
        <taxon>Dothideomycetes</taxon>
        <taxon>Pleosporomycetidae</taxon>
        <taxon>Venturiales</taxon>
        <taxon>Venturiaceae</taxon>
        <taxon>Venturia</taxon>
    </lineage>
</organism>
<feature type="domain" description="DUF7907" evidence="2">
    <location>
        <begin position="39"/>
        <end position="192"/>
    </location>
</feature>
<protein>
    <recommendedName>
        <fullName evidence="2">DUF7907 domain-containing protein</fullName>
    </recommendedName>
</protein>
<accession>A0A517L1U1</accession>
<evidence type="ECO:0000313" key="4">
    <source>
        <dbReference type="Proteomes" id="UP000316270"/>
    </source>
</evidence>
<dbReference type="Proteomes" id="UP000316270">
    <property type="component" value="Chromosome 3"/>
</dbReference>
<evidence type="ECO:0000259" key="2">
    <source>
        <dbReference type="Pfam" id="PF25484"/>
    </source>
</evidence>
<feature type="signal peptide" evidence="1">
    <location>
        <begin position="1"/>
        <end position="19"/>
    </location>
</feature>
<dbReference type="AlphaFoldDB" id="A0A517L1U1"/>
<reference evidence="3 4" key="1">
    <citation type="submission" date="2019-07" db="EMBL/GenBank/DDBJ databases">
        <title>Finished genome of Venturia effusa.</title>
        <authorList>
            <person name="Young C.A."/>
            <person name="Cox M.P."/>
            <person name="Ganley A.R.D."/>
            <person name="David W.J."/>
        </authorList>
    </citation>
    <scope>NUCLEOTIDE SEQUENCE [LARGE SCALE GENOMIC DNA]</scope>
    <source>
        <strain evidence="4">albino</strain>
    </source>
</reference>
<name>A0A517L1U1_9PEZI</name>
<feature type="chain" id="PRO_5022208821" description="DUF7907 domain-containing protein" evidence="1">
    <location>
        <begin position="20"/>
        <end position="202"/>
    </location>
</feature>
<gene>
    <name evidence="3" type="ORF">FKW77_008697</name>
</gene>
<keyword evidence="4" id="KW-1185">Reference proteome</keyword>
<evidence type="ECO:0000256" key="1">
    <source>
        <dbReference type="SAM" id="SignalP"/>
    </source>
</evidence>
<dbReference type="EMBL" id="CP042187">
    <property type="protein sequence ID" value="QDS69604.1"/>
    <property type="molecule type" value="Genomic_DNA"/>
</dbReference>
<evidence type="ECO:0000313" key="3">
    <source>
        <dbReference type="EMBL" id="QDS69604.1"/>
    </source>
</evidence>
<sequence length="202" mass="22449">MKFSTALAAAAAAISLSSALPATDPYEGFPKPPAGTIYYYFKVKAKAGQPTTFNDLYLTAYHTHAGQSDAVLDKTLHPAHRGWFNETVLMWFDSSDNPKEPEYFELTYSNTLDLGSTSWTKVRIDALSPGDPGLALDAENKLIFTGQVTNYEYVSWLVCDWFHSVPQLFALKKYPPNPKIPSNCAKVDLVAEVAPLEYDRSR</sequence>
<keyword evidence="1" id="KW-0732">Signal</keyword>
<dbReference type="OrthoDB" id="3518533at2759"/>
<proteinExistence type="predicted"/>
<dbReference type="STRING" id="50376.A0A517L1U1"/>